<feature type="domain" description="Terpene synthase metal-binding" evidence="5">
    <location>
        <begin position="258"/>
        <end position="484"/>
    </location>
</feature>
<dbReference type="AlphaFoldDB" id="A0A804RIW8"/>
<dbReference type="Pfam" id="PF03936">
    <property type="entry name" value="Terpene_synth_C"/>
    <property type="match status" value="1"/>
</dbReference>
<gene>
    <name evidence="6" type="primary">LOC103641187</name>
</gene>
<dbReference type="InterPro" id="IPR008930">
    <property type="entry name" value="Terpenoid_cyclase/PrenylTrfase"/>
</dbReference>
<evidence type="ECO:0000256" key="3">
    <source>
        <dbReference type="SAM" id="MobiDB-lite"/>
    </source>
</evidence>
<organism evidence="6 7">
    <name type="scientific">Zea mays</name>
    <name type="common">Maize</name>
    <dbReference type="NCBI Taxonomy" id="4577"/>
    <lineage>
        <taxon>Eukaryota</taxon>
        <taxon>Viridiplantae</taxon>
        <taxon>Streptophyta</taxon>
        <taxon>Embryophyta</taxon>
        <taxon>Tracheophyta</taxon>
        <taxon>Spermatophyta</taxon>
        <taxon>Magnoliopsida</taxon>
        <taxon>Liliopsida</taxon>
        <taxon>Poales</taxon>
        <taxon>Poaceae</taxon>
        <taxon>PACMAD clade</taxon>
        <taxon>Panicoideae</taxon>
        <taxon>Andropogonodae</taxon>
        <taxon>Andropogoneae</taxon>
        <taxon>Tripsacinae</taxon>
        <taxon>Zea</taxon>
    </lineage>
</organism>
<reference evidence="6" key="2">
    <citation type="submission" date="2019-07" db="EMBL/GenBank/DDBJ databases">
        <authorList>
            <person name="Seetharam A."/>
            <person name="Woodhouse M."/>
            <person name="Cannon E."/>
        </authorList>
    </citation>
    <scope>NUCLEOTIDE SEQUENCE [LARGE SCALE GENOMIC DNA]</scope>
    <source>
        <strain evidence="6">cv. B73</strain>
    </source>
</reference>
<proteinExistence type="evidence at protein level"/>
<dbReference type="GO" id="GO:0010333">
    <property type="term" value="F:terpene synthase activity"/>
    <property type="evidence" value="ECO:0007669"/>
    <property type="project" value="InterPro"/>
</dbReference>
<dbReference type="GeneID" id="103641187"/>
<dbReference type="Gene3D" id="1.10.600.10">
    <property type="entry name" value="Farnesyl Diphosphate Synthase"/>
    <property type="match status" value="1"/>
</dbReference>
<dbReference type="CDD" id="cd00684">
    <property type="entry name" value="Terpene_cyclase_plant_C1"/>
    <property type="match status" value="1"/>
</dbReference>
<dbReference type="EnsemblPlants" id="Zm00001eb416720_T002">
    <property type="protein sequence ID" value="Zm00001eb416720_P002"/>
    <property type="gene ID" value="Zm00001eb416720"/>
</dbReference>
<feature type="compositionally biased region" description="Polar residues" evidence="3">
    <location>
        <begin position="1"/>
        <end position="15"/>
    </location>
</feature>
<evidence type="ECO:0000259" key="5">
    <source>
        <dbReference type="Pfam" id="PF03936"/>
    </source>
</evidence>
<feature type="domain" description="Terpene synthase N-terminal" evidence="4">
    <location>
        <begin position="28"/>
        <end position="203"/>
    </location>
</feature>
<dbReference type="RefSeq" id="XP_008662773.1">
    <property type="nucleotide sequence ID" value="XM_008664551.2"/>
</dbReference>
<dbReference type="GO" id="GO:0000287">
    <property type="term" value="F:magnesium ion binding"/>
    <property type="evidence" value="ECO:0007669"/>
    <property type="project" value="InterPro"/>
</dbReference>
<name>A0A804RIW8_MAIZE</name>
<reference evidence="6" key="3">
    <citation type="submission" date="2021-05" db="UniProtKB">
        <authorList>
            <consortium name="EnsemblPlants"/>
        </authorList>
    </citation>
    <scope>IDENTIFICATION</scope>
    <source>
        <strain evidence="6">cv. B73</strain>
    </source>
</reference>
<accession>A0A804RIW8</accession>
<dbReference type="PANTHER" id="PTHR31225:SF238">
    <property type="entry name" value="TERPENE SYNTHASE METAL-BINDING DOMAIN-CONTAINING PROTEIN"/>
    <property type="match status" value="1"/>
</dbReference>
<keyword evidence="7" id="KW-1185">Reference proteome</keyword>
<evidence type="ECO:0000256" key="2">
    <source>
        <dbReference type="ARBA" id="ARBA00022723"/>
    </source>
</evidence>
<dbReference type="GO" id="GO:0016102">
    <property type="term" value="P:diterpenoid biosynthetic process"/>
    <property type="evidence" value="ECO:0007669"/>
    <property type="project" value="InterPro"/>
</dbReference>
<dbReference type="FunFam" id="1.50.10.130:FF:000001">
    <property type="entry name" value="Isoprene synthase, chloroplastic"/>
    <property type="match status" value="1"/>
</dbReference>
<dbReference type="InterPro" id="IPR001906">
    <property type="entry name" value="Terpene_synth_N"/>
</dbReference>
<feature type="region of interest" description="Disordered" evidence="3">
    <location>
        <begin position="1"/>
        <end position="22"/>
    </location>
</feature>
<dbReference type="Pfam" id="PF01397">
    <property type="entry name" value="Terpene_synth"/>
    <property type="match status" value="1"/>
</dbReference>
<reference evidence="7" key="1">
    <citation type="journal article" date="2009" name="Science">
        <title>The B73 maize genome: complexity, diversity, and dynamics.</title>
        <authorList>
            <person name="Schnable P.S."/>
            <person name="Ware D."/>
            <person name="Fulton R.S."/>
            <person name="Stein J.C."/>
            <person name="Wei F."/>
            <person name="Pasternak S."/>
            <person name="Liang C."/>
            <person name="Zhang J."/>
            <person name="Fulton L."/>
            <person name="Graves T.A."/>
            <person name="Minx P."/>
            <person name="Reily A.D."/>
            <person name="Courtney L."/>
            <person name="Kruchowski S.S."/>
            <person name="Tomlinson C."/>
            <person name="Strong C."/>
            <person name="Delehaunty K."/>
            <person name="Fronick C."/>
            <person name="Courtney B."/>
            <person name="Rock S.M."/>
            <person name="Belter E."/>
            <person name="Du F."/>
            <person name="Kim K."/>
            <person name="Abbott R.M."/>
            <person name="Cotton M."/>
            <person name="Levy A."/>
            <person name="Marchetto P."/>
            <person name="Ochoa K."/>
            <person name="Jackson S.M."/>
            <person name="Gillam B."/>
            <person name="Chen W."/>
            <person name="Yan L."/>
            <person name="Higginbotham J."/>
            <person name="Cardenas M."/>
            <person name="Waligorski J."/>
            <person name="Applebaum E."/>
            <person name="Phelps L."/>
            <person name="Falcone J."/>
            <person name="Kanchi K."/>
            <person name="Thane T."/>
            <person name="Scimone A."/>
            <person name="Thane N."/>
            <person name="Henke J."/>
            <person name="Wang T."/>
            <person name="Ruppert J."/>
            <person name="Shah N."/>
            <person name="Rotter K."/>
            <person name="Hodges J."/>
            <person name="Ingenthron E."/>
            <person name="Cordes M."/>
            <person name="Kohlberg S."/>
            <person name="Sgro J."/>
            <person name="Delgado B."/>
            <person name="Mead K."/>
            <person name="Chinwalla A."/>
            <person name="Leonard S."/>
            <person name="Crouse K."/>
            <person name="Collura K."/>
            <person name="Kudrna D."/>
            <person name="Currie J."/>
            <person name="He R."/>
            <person name="Angelova A."/>
            <person name="Rajasekar S."/>
            <person name="Mueller T."/>
            <person name="Lomeli R."/>
            <person name="Scara G."/>
            <person name="Ko A."/>
            <person name="Delaney K."/>
            <person name="Wissotski M."/>
            <person name="Lopez G."/>
            <person name="Campos D."/>
            <person name="Braidotti M."/>
            <person name="Ashley E."/>
            <person name="Golser W."/>
            <person name="Kim H."/>
            <person name="Lee S."/>
            <person name="Lin J."/>
            <person name="Dujmic Z."/>
            <person name="Kim W."/>
            <person name="Talag J."/>
            <person name="Zuccolo A."/>
            <person name="Fan C."/>
            <person name="Sebastian A."/>
            <person name="Kramer M."/>
            <person name="Spiegel L."/>
            <person name="Nascimento L."/>
            <person name="Zutavern T."/>
            <person name="Miller B."/>
            <person name="Ambroise C."/>
            <person name="Muller S."/>
            <person name="Spooner W."/>
            <person name="Narechania A."/>
            <person name="Ren L."/>
            <person name="Wei S."/>
            <person name="Kumari S."/>
            <person name="Faga B."/>
            <person name="Levy M.J."/>
            <person name="McMahan L."/>
            <person name="Van Buren P."/>
            <person name="Vaughn M.W."/>
            <person name="Ying K."/>
            <person name="Yeh C.-T."/>
            <person name="Emrich S.J."/>
            <person name="Jia Y."/>
            <person name="Kalyanaraman A."/>
            <person name="Hsia A.-P."/>
            <person name="Barbazuk W.B."/>
            <person name="Baucom R.S."/>
            <person name="Brutnell T.P."/>
            <person name="Carpita N.C."/>
            <person name="Chaparro C."/>
            <person name="Chia J.-M."/>
            <person name="Deragon J.-M."/>
            <person name="Estill J.C."/>
            <person name="Fu Y."/>
            <person name="Jeddeloh J.A."/>
            <person name="Han Y."/>
            <person name="Lee H."/>
            <person name="Li P."/>
            <person name="Lisch D.R."/>
            <person name="Liu S."/>
            <person name="Liu Z."/>
            <person name="Nagel D.H."/>
            <person name="McCann M.C."/>
            <person name="SanMiguel P."/>
            <person name="Myers A.M."/>
            <person name="Nettleton D."/>
            <person name="Nguyen J."/>
            <person name="Penning B.W."/>
            <person name="Ponnala L."/>
            <person name="Schneider K.L."/>
            <person name="Schwartz D.C."/>
            <person name="Sharma A."/>
            <person name="Soderlund C."/>
            <person name="Springer N.M."/>
            <person name="Sun Q."/>
            <person name="Wang H."/>
            <person name="Waterman M."/>
            <person name="Westerman R."/>
            <person name="Wolfgruber T.K."/>
            <person name="Yang L."/>
            <person name="Yu Y."/>
            <person name="Zhang L."/>
            <person name="Zhou S."/>
            <person name="Zhu Q."/>
            <person name="Bennetzen J.L."/>
            <person name="Dawe R.K."/>
            <person name="Jiang J."/>
            <person name="Jiang N."/>
            <person name="Presting G.G."/>
            <person name="Wessler S.R."/>
            <person name="Aluru S."/>
            <person name="Martienssen R.A."/>
            <person name="Clifton S.W."/>
            <person name="McCombie W.R."/>
            <person name="Wing R.A."/>
            <person name="Wilson R.K."/>
        </authorList>
    </citation>
    <scope>NUCLEOTIDE SEQUENCE [LARGE SCALE GENOMIC DNA]</scope>
    <source>
        <strain evidence="7">cv. B73</strain>
    </source>
</reference>
<protein>
    <submittedName>
        <fullName evidence="6">Uncharacterized protein</fullName>
    </submittedName>
</protein>
<dbReference type="SUPFAM" id="SSF48239">
    <property type="entry name" value="Terpenoid cyclases/Protein prenyltransferases"/>
    <property type="match status" value="1"/>
</dbReference>
<dbReference type="InterPro" id="IPR050148">
    <property type="entry name" value="Terpene_synthase-like"/>
</dbReference>
<evidence type="ECO:0000313" key="6">
    <source>
        <dbReference type="EnsemblPlants" id="Zm00001eb416720_P002"/>
    </source>
</evidence>
<keyword evidence="2" id="KW-0479">Metal-binding</keyword>
<dbReference type="InterPro" id="IPR044814">
    <property type="entry name" value="Terpene_cyclase_plant_C1"/>
</dbReference>
<dbReference type="SUPFAM" id="SSF48576">
    <property type="entry name" value="Terpenoid synthases"/>
    <property type="match status" value="1"/>
</dbReference>
<evidence type="ECO:0000313" key="7">
    <source>
        <dbReference type="Proteomes" id="UP000007305"/>
    </source>
</evidence>
<evidence type="ECO:0000259" key="4">
    <source>
        <dbReference type="Pfam" id="PF01397"/>
    </source>
</evidence>
<dbReference type="PANTHER" id="PTHR31225">
    <property type="entry name" value="OS04G0344100 PROTEIN-RELATED"/>
    <property type="match status" value="1"/>
</dbReference>
<dbReference type="InterPro" id="IPR036965">
    <property type="entry name" value="Terpene_synth_N_sf"/>
</dbReference>
<evidence type="ECO:0007829" key="8">
    <source>
        <dbReference type="PeptideAtlas" id="A0A804RIW8"/>
    </source>
</evidence>
<dbReference type="OrthoDB" id="1877784at2759"/>
<evidence type="ECO:0000256" key="1">
    <source>
        <dbReference type="ARBA" id="ARBA00001946"/>
    </source>
</evidence>
<keyword evidence="8" id="KW-1267">Proteomics identification</keyword>
<dbReference type="InterPro" id="IPR005630">
    <property type="entry name" value="Terpene_synthase_metal-bd"/>
</dbReference>
<comment type="cofactor">
    <cofactor evidence="1">
        <name>Mg(2+)</name>
        <dbReference type="ChEBI" id="CHEBI:18420"/>
    </cofactor>
</comment>
<dbReference type="Gramene" id="Zm00001eb416720_T002">
    <property type="protein sequence ID" value="Zm00001eb416720_P002"/>
    <property type="gene ID" value="Zm00001eb416720"/>
</dbReference>
<sequence length="537" mass="61784">MTTSVPVPLASQPQAPQRKPRTYTPSPWGDFFLHHTPCTPSQLLSMKERAKVKEQQVRQIIQETMASSNLLRKLELVDTLQRLGVDYRYYEEIDQLLRSVYDDGDKDGGGSDDLYLTSLRFYLLRKHGYTTSSDVFEKFRDERGSVSSDDASCLLMLYDAAHTRTHGEEILDDIIAWSKSRLQSLLEEKNLEPELAEEVRCALETPRFRRVKRVEARRYISAYEKKGGRDGTILEFAKLDYNISQAIYCDELKELTVLVELHFWMLGVIHEPYYSYSRIMMTKFFIFGNFFDDLYDNYGTTEESDVFTAAMERWDEQIAHQLSAGLKVLLASILNATNKIEEELKLQGNMHAELVKKMVIDTAKSYHAEVKWRDEHFVPATVEDHLQISIPSSGCMQITNLALISSRGNMTTREDVEWVFTFPKIVRGACIVGRICNDIMSHEREQASLDHVASTVQTCMKQYGVTTEEANEKLRAVIEMAWMDIVQDNLEQERPIALLDTMINVARIADFIYKREDAYTLSFSLKGIIGSMYVYSV</sequence>
<dbReference type="InterPro" id="IPR008949">
    <property type="entry name" value="Isoprenoid_synthase_dom_sf"/>
</dbReference>
<dbReference type="Gene3D" id="1.50.10.130">
    <property type="entry name" value="Terpene synthase, N-terminal domain"/>
    <property type="match status" value="1"/>
</dbReference>
<dbReference type="Proteomes" id="UP000007305">
    <property type="component" value="Chromosome 10"/>
</dbReference>